<dbReference type="Pfam" id="PF00011">
    <property type="entry name" value="HSP20"/>
    <property type="match status" value="1"/>
</dbReference>
<dbReference type="AlphaFoldDB" id="A0A2W0H7I0"/>
<dbReference type="EMBL" id="PDOF01000001">
    <property type="protein sequence ID" value="PYZ97804.1"/>
    <property type="molecule type" value="Genomic_DNA"/>
</dbReference>
<dbReference type="InterPro" id="IPR002068">
    <property type="entry name" value="A-crystallin/Hsp20_dom"/>
</dbReference>
<organism evidence="4 5">
    <name type="scientific">Alteribacter lacisalsi</name>
    <dbReference type="NCBI Taxonomy" id="2045244"/>
    <lineage>
        <taxon>Bacteria</taxon>
        <taxon>Bacillati</taxon>
        <taxon>Bacillota</taxon>
        <taxon>Bacilli</taxon>
        <taxon>Bacillales</taxon>
        <taxon>Bacillaceae</taxon>
        <taxon>Alteribacter</taxon>
    </lineage>
</organism>
<evidence type="ECO:0000313" key="4">
    <source>
        <dbReference type="EMBL" id="PYZ97804.1"/>
    </source>
</evidence>
<evidence type="ECO:0000256" key="2">
    <source>
        <dbReference type="RuleBase" id="RU003616"/>
    </source>
</evidence>
<feature type="domain" description="SHSP" evidence="3">
    <location>
        <begin position="45"/>
        <end position="153"/>
    </location>
</feature>
<proteinExistence type="inferred from homology"/>
<dbReference type="InterPro" id="IPR008978">
    <property type="entry name" value="HSP20-like_chaperone"/>
</dbReference>
<evidence type="ECO:0000256" key="1">
    <source>
        <dbReference type="PROSITE-ProRule" id="PRU00285"/>
    </source>
</evidence>
<protein>
    <submittedName>
        <fullName evidence="4">Heat-shock protein</fullName>
    </submittedName>
</protein>
<accession>A0A2W0H7I0</accession>
<gene>
    <name evidence="4" type="ORF">CR205_04205</name>
</gene>
<keyword evidence="5" id="KW-1185">Reference proteome</keyword>
<name>A0A2W0H7I0_9BACI</name>
<evidence type="ECO:0000259" key="3">
    <source>
        <dbReference type="PROSITE" id="PS01031"/>
    </source>
</evidence>
<dbReference type="Proteomes" id="UP000248066">
    <property type="component" value="Unassembled WGS sequence"/>
</dbReference>
<reference evidence="4 5" key="1">
    <citation type="submission" date="2017-10" db="EMBL/GenBank/DDBJ databases">
        <title>Bacillus sp. nov., a halophilic bacterium isolated from a Yangshapao Lake.</title>
        <authorList>
            <person name="Wang H."/>
        </authorList>
    </citation>
    <scope>NUCLEOTIDE SEQUENCE [LARGE SCALE GENOMIC DNA]</scope>
    <source>
        <strain evidence="4 5">YSP-3</strain>
    </source>
</reference>
<dbReference type="CDD" id="cd06464">
    <property type="entry name" value="ACD_sHsps-like"/>
    <property type="match status" value="1"/>
</dbReference>
<dbReference type="InterPro" id="IPR031107">
    <property type="entry name" value="Small_HSP"/>
</dbReference>
<dbReference type="SUPFAM" id="SSF49764">
    <property type="entry name" value="HSP20-like chaperones"/>
    <property type="match status" value="1"/>
</dbReference>
<dbReference type="PANTHER" id="PTHR11527">
    <property type="entry name" value="HEAT-SHOCK PROTEIN 20 FAMILY MEMBER"/>
    <property type="match status" value="1"/>
</dbReference>
<sequence>MESLVEVIRMKEPNKNQNVPKPIHEQPFGDILSSLDGFFHETMEKISIPRSIQVYEYETKKEYIIEAELPGIRKSQVSLDVYHNYIRISVNSRQEAEARDDKNGFWSRSRQFQRAERTITLPFYVDEKEVKAALKDGLLVIRIPYRRKRIQVE</sequence>
<dbReference type="Gene3D" id="2.60.40.790">
    <property type="match status" value="1"/>
</dbReference>
<comment type="similarity">
    <text evidence="1 2">Belongs to the small heat shock protein (HSP20) family.</text>
</comment>
<dbReference type="PROSITE" id="PS01031">
    <property type="entry name" value="SHSP"/>
    <property type="match status" value="1"/>
</dbReference>
<evidence type="ECO:0000313" key="5">
    <source>
        <dbReference type="Proteomes" id="UP000248066"/>
    </source>
</evidence>
<comment type="caution">
    <text evidence="4">The sequence shown here is derived from an EMBL/GenBank/DDBJ whole genome shotgun (WGS) entry which is preliminary data.</text>
</comment>